<name>A0A3P8JRZ2_RAOTE</name>
<dbReference type="Proteomes" id="UP000274346">
    <property type="component" value="Chromosome"/>
</dbReference>
<organism evidence="1 2">
    <name type="scientific">Raoultella terrigena</name>
    <name type="common">Klebsiella terrigena</name>
    <dbReference type="NCBI Taxonomy" id="577"/>
    <lineage>
        <taxon>Bacteria</taxon>
        <taxon>Pseudomonadati</taxon>
        <taxon>Pseudomonadota</taxon>
        <taxon>Gammaproteobacteria</taxon>
        <taxon>Enterobacterales</taxon>
        <taxon>Enterobacteriaceae</taxon>
        <taxon>Klebsiella/Raoultella group</taxon>
        <taxon>Raoultella</taxon>
    </lineage>
</organism>
<reference evidence="1 2" key="1">
    <citation type="submission" date="2018-12" db="EMBL/GenBank/DDBJ databases">
        <authorList>
            <consortium name="Pathogen Informatics"/>
        </authorList>
    </citation>
    <scope>NUCLEOTIDE SEQUENCE [LARGE SCALE GENOMIC DNA]</scope>
    <source>
        <strain evidence="1 2">NCTC13098</strain>
    </source>
</reference>
<gene>
    <name evidence="1" type="primary">ddpC_3</name>
    <name evidence="1" type="ORF">NCTC13098_02466</name>
</gene>
<evidence type="ECO:0000313" key="2">
    <source>
        <dbReference type="Proteomes" id="UP000274346"/>
    </source>
</evidence>
<proteinExistence type="predicted"/>
<dbReference type="EMBL" id="LR131271">
    <property type="protein sequence ID" value="VDR26127.1"/>
    <property type="molecule type" value="Genomic_DNA"/>
</dbReference>
<dbReference type="KEGG" id="rtg:NCTC13098_02466"/>
<accession>A0A3P8JRZ2</accession>
<evidence type="ECO:0000313" key="1">
    <source>
        <dbReference type="EMBL" id="VDR26127.1"/>
    </source>
</evidence>
<dbReference type="AlphaFoldDB" id="A0A3P8JRZ2"/>
<sequence>MRIVVLLMIALIICGPWLAPYNPQRSLGLAWQLPDKTLWLGSDGLGRDVLSRLLSGGRNILLFPCCAHCAPHF</sequence>
<protein>
    <submittedName>
        <fullName evidence="1">Probable D,D-dipeptide transport system permease protein ddpC</fullName>
    </submittedName>
</protein>